<gene>
    <name evidence="1" type="ORF">RJ641_033861</name>
</gene>
<protein>
    <recommendedName>
        <fullName evidence="3">CHCH domain-containing protein</fullName>
    </recommendedName>
</protein>
<evidence type="ECO:0000313" key="1">
    <source>
        <dbReference type="EMBL" id="KAK6936831.1"/>
    </source>
</evidence>
<reference evidence="1 2" key="1">
    <citation type="submission" date="2023-12" db="EMBL/GenBank/DDBJ databases">
        <title>A high-quality genome assembly for Dillenia turbinata (Dilleniales).</title>
        <authorList>
            <person name="Chanderbali A."/>
        </authorList>
    </citation>
    <scope>NUCLEOTIDE SEQUENCE [LARGE SCALE GENOMIC DNA]</scope>
    <source>
        <strain evidence="1">LSX21</strain>
        <tissue evidence="1">Leaf</tissue>
    </source>
</reference>
<evidence type="ECO:0008006" key="3">
    <source>
        <dbReference type="Google" id="ProtNLM"/>
    </source>
</evidence>
<dbReference type="PANTHER" id="PTHR36856:SF1">
    <property type="entry name" value="OS07G0175200 PROTEIN"/>
    <property type="match status" value="1"/>
</dbReference>
<name>A0AAN8VVH1_9MAGN</name>
<dbReference type="SUPFAM" id="SSF47072">
    <property type="entry name" value="Cysteine alpha-hairpin motif"/>
    <property type="match status" value="1"/>
</dbReference>
<dbReference type="PANTHER" id="PTHR36856">
    <property type="entry name" value="OS07G0175200 PROTEIN"/>
    <property type="match status" value="1"/>
</dbReference>
<comment type="caution">
    <text evidence="1">The sequence shown here is derived from an EMBL/GenBank/DDBJ whole genome shotgun (WGS) entry which is preliminary data.</text>
</comment>
<dbReference type="EMBL" id="JBAMMX010000007">
    <property type="protein sequence ID" value="KAK6936831.1"/>
    <property type="molecule type" value="Genomic_DNA"/>
</dbReference>
<organism evidence="1 2">
    <name type="scientific">Dillenia turbinata</name>
    <dbReference type="NCBI Taxonomy" id="194707"/>
    <lineage>
        <taxon>Eukaryota</taxon>
        <taxon>Viridiplantae</taxon>
        <taxon>Streptophyta</taxon>
        <taxon>Embryophyta</taxon>
        <taxon>Tracheophyta</taxon>
        <taxon>Spermatophyta</taxon>
        <taxon>Magnoliopsida</taxon>
        <taxon>eudicotyledons</taxon>
        <taxon>Gunneridae</taxon>
        <taxon>Pentapetalae</taxon>
        <taxon>Dilleniales</taxon>
        <taxon>Dilleniaceae</taxon>
        <taxon>Dillenia</taxon>
    </lineage>
</organism>
<keyword evidence="2" id="KW-1185">Reference proteome</keyword>
<evidence type="ECO:0000313" key="2">
    <source>
        <dbReference type="Proteomes" id="UP001370490"/>
    </source>
</evidence>
<accession>A0AAN8VVH1</accession>
<dbReference type="InterPro" id="IPR009069">
    <property type="entry name" value="Cys_alpha_HP_mot_SF"/>
</dbReference>
<dbReference type="AlphaFoldDB" id="A0AAN8VVH1"/>
<dbReference type="Proteomes" id="UP001370490">
    <property type="component" value="Unassembled WGS sequence"/>
</dbReference>
<sequence>MEPKTQDESGEVKKRASPCDVEALKKCLEDNKGDYTKCQSHVDAFKSSCSLKKQNSSSST</sequence>
<proteinExistence type="predicted"/>